<dbReference type="EMBL" id="BSNL01000001">
    <property type="protein sequence ID" value="GLQ25813.1"/>
    <property type="molecule type" value="Genomic_DNA"/>
</dbReference>
<keyword evidence="2" id="KW-1185">Reference proteome</keyword>
<evidence type="ECO:0000313" key="1">
    <source>
        <dbReference type="EMBL" id="GLQ25813.1"/>
    </source>
</evidence>
<sequence length="158" mass="16419">MTLAAKAARGAGAPPAQAADFGVAALRHLQAGREFDMLIDALKALPSGPVIALPLVLMQILENSTDGIAEGGLEPGSNATLIQSYLDAQPFETQLENQAESFHITLFPTKLKAAPLMPRVDAPDDLLASLQSYAARILVPESDASRLSGAGAGLTDND</sequence>
<protein>
    <submittedName>
        <fullName evidence="1">Uncharacterized protein</fullName>
    </submittedName>
</protein>
<comment type="caution">
    <text evidence="1">The sequence shown here is derived from an EMBL/GenBank/DDBJ whole genome shotgun (WGS) entry which is preliminary data.</text>
</comment>
<organism evidence="1 2">
    <name type="scientific">Sulfitobacter pacificus</name>
    <dbReference type="NCBI Taxonomy" id="1499314"/>
    <lineage>
        <taxon>Bacteria</taxon>
        <taxon>Pseudomonadati</taxon>
        <taxon>Pseudomonadota</taxon>
        <taxon>Alphaproteobacteria</taxon>
        <taxon>Rhodobacterales</taxon>
        <taxon>Roseobacteraceae</taxon>
        <taxon>Sulfitobacter</taxon>
    </lineage>
</organism>
<proteinExistence type="predicted"/>
<name>A0ABQ5VEM7_9RHOB</name>
<evidence type="ECO:0000313" key="2">
    <source>
        <dbReference type="Proteomes" id="UP001161388"/>
    </source>
</evidence>
<accession>A0ABQ5VEM7</accession>
<dbReference type="Proteomes" id="UP001161388">
    <property type="component" value="Unassembled WGS sequence"/>
</dbReference>
<gene>
    <name evidence="1" type="ORF">GCM10007927_06160</name>
</gene>
<reference evidence="1" key="1">
    <citation type="journal article" date="2014" name="Int. J. Syst. Evol. Microbiol.">
        <title>Complete genome of a new Firmicutes species belonging to the dominant human colonic microbiota ('Ruminococcus bicirculans') reveals two chromosomes and a selective capacity to utilize plant glucans.</title>
        <authorList>
            <consortium name="NISC Comparative Sequencing Program"/>
            <person name="Wegmann U."/>
            <person name="Louis P."/>
            <person name="Goesmann A."/>
            <person name="Henrissat B."/>
            <person name="Duncan S.H."/>
            <person name="Flint H.J."/>
        </authorList>
    </citation>
    <scope>NUCLEOTIDE SEQUENCE</scope>
    <source>
        <strain evidence="1">NBRC 109915</strain>
    </source>
</reference>
<reference evidence="1" key="2">
    <citation type="submission" date="2023-01" db="EMBL/GenBank/DDBJ databases">
        <title>Draft genome sequence of Sulfitobacter pacificus strain NBRC 109915.</title>
        <authorList>
            <person name="Sun Q."/>
            <person name="Mori K."/>
        </authorList>
    </citation>
    <scope>NUCLEOTIDE SEQUENCE</scope>
    <source>
        <strain evidence="1">NBRC 109915</strain>
    </source>
</reference>